<feature type="region of interest" description="Disordered" evidence="1">
    <location>
        <begin position="169"/>
        <end position="188"/>
    </location>
</feature>
<dbReference type="AlphaFoldDB" id="A0A8H7UW35"/>
<reference evidence="2" key="1">
    <citation type="submission" date="2020-12" db="EMBL/GenBank/DDBJ databases">
        <title>Metabolic potential, ecology and presence of endohyphal bacteria is reflected in genomic diversity of Mucoromycotina.</title>
        <authorList>
            <person name="Muszewska A."/>
            <person name="Okrasinska A."/>
            <person name="Steczkiewicz K."/>
            <person name="Drgas O."/>
            <person name="Orlowska M."/>
            <person name="Perlinska-Lenart U."/>
            <person name="Aleksandrzak-Piekarczyk T."/>
            <person name="Szatraj K."/>
            <person name="Zielenkiewicz U."/>
            <person name="Pilsyk S."/>
            <person name="Malc E."/>
            <person name="Mieczkowski P."/>
            <person name="Kruszewska J.S."/>
            <person name="Biernat P."/>
            <person name="Pawlowska J."/>
        </authorList>
    </citation>
    <scope>NUCLEOTIDE SEQUENCE</scope>
    <source>
        <strain evidence="2">CBS 226.32</strain>
    </source>
</reference>
<evidence type="ECO:0000313" key="3">
    <source>
        <dbReference type="Proteomes" id="UP000650833"/>
    </source>
</evidence>
<organism evidence="2 3">
    <name type="scientific">Mucor plumbeus</name>
    <dbReference type="NCBI Taxonomy" id="97098"/>
    <lineage>
        <taxon>Eukaryota</taxon>
        <taxon>Fungi</taxon>
        <taxon>Fungi incertae sedis</taxon>
        <taxon>Mucoromycota</taxon>
        <taxon>Mucoromycotina</taxon>
        <taxon>Mucoromycetes</taxon>
        <taxon>Mucorales</taxon>
        <taxon>Mucorineae</taxon>
        <taxon>Mucoraceae</taxon>
        <taxon>Mucor</taxon>
    </lineage>
</organism>
<dbReference type="EMBL" id="JAEPRC010000413">
    <property type="protein sequence ID" value="KAG2197855.1"/>
    <property type="molecule type" value="Genomic_DNA"/>
</dbReference>
<gene>
    <name evidence="2" type="ORF">INT46_004128</name>
</gene>
<keyword evidence="3" id="KW-1185">Reference proteome</keyword>
<name>A0A8H7UW35_9FUNG</name>
<protein>
    <submittedName>
        <fullName evidence="2">Uncharacterized protein</fullName>
    </submittedName>
</protein>
<accession>A0A8H7UW35</accession>
<proteinExistence type="predicted"/>
<sequence length="188" mass="22247">MSLPPLVFFSLTPEEDDDLYPTSPQDYENEECTWIDDSECQENLFQIISLTPEETIIDQDNHIQATFKLFFEELGYLTEEPEPIDPNRDYEQEAKDLLNQRDRKVRQKHVDLFCLPSLDYSRSGLSSSSSSIHHENHIIDIRSPHYMGQAHPHVNNNNKDSNISYHYGYHHHHNYHHNNHQQRPSRLH</sequence>
<dbReference type="Proteomes" id="UP000650833">
    <property type="component" value="Unassembled WGS sequence"/>
</dbReference>
<dbReference type="OrthoDB" id="2285800at2759"/>
<evidence type="ECO:0000256" key="1">
    <source>
        <dbReference type="SAM" id="MobiDB-lite"/>
    </source>
</evidence>
<evidence type="ECO:0000313" key="2">
    <source>
        <dbReference type="EMBL" id="KAG2197855.1"/>
    </source>
</evidence>
<comment type="caution">
    <text evidence="2">The sequence shown here is derived from an EMBL/GenBank/DDBJ whole genome shotgun (WGS) entry which is preliminary data.</text>
</comment>